<dbReference type="EC" id="1.8.4.12" evidence="6"/>
<feature type="active site" description="Nucleophile" evidence="6">
    <location>
        <position position="129"/>
    </location>
</feature>
<feature type="domain" description="MsrB" evidence="7">
    <location>
        <begin position="18"/>
        <end position="140"/>
    </location>
</feature>
<feature type="binding site" evidence="6">
    <location>
        <position position="60"/>
    </location>
    <ligand>
        <name>Zn(2+)</name>
        <dbReference type="ChEBI" id="CHEBI:29105"/>
    </ligand>
</feature>
<reference evidence="8 10" key="1">
    <citation type="submission" date="2016-09" db="EMBL/GenBank/DDBJ databases">
        <title>Rhizobium sp. nov., a novel species isolated from the rice rhizosphere.</title>
        <authorList>
            <person name="Zhao J."/>
            <person name="Zhang X."/>
        </authorList>
    </citation>
    <scope>NUCLEOTIDE SEQUENCE [LARGE SCALE GENOMIC DNA]</scope>
    <source>
        <strain evidence="8 10">MH17</strain>
    </source>
</reference>
<dbReference type="Gene3D" id="2.170.150.20">
    <property type="entry name" value="Peptide methionine sulfoxide reductase"/>
    <property type="match status" value="1"/>
</dbReference>
<dbReference type="OrthoDB" id="9785497at2"/>
<dbReference type="SUPFAM" id="SSF51316">
    <property type="entry name" value="Mss4-like"/>
    <property type="match status" value="1"/>
</dbReference>
<keyword evidence="3 6" id="KW-0862">Zinc</keyword>
<keyword evidence="4 6" id="KW-0560">Oxidoreductase</keyword>
<keyword evidence="2 6" id="KW-0479">Metal-binding</keyword>
<dbReference type="InterPro" id="IPR002579">
    <property type="entry name" value="Met_Sox_Rdtase_MsrB_dom"/>
</dbReference>
<dbReference type="RefSeq" id="WP_075632788.1">
    <property type="nucleotide sequence ID" value="NZ_MKIO01000011.1"/>
</dbReference>
<dbReference type="PROSITE" id="PS51790">
    <property type="entry name" value="MSRB"/>
    <property type="match status" value="1"/>
</dbReference>
<dbReference type="PANTHER" id="PTHR10173">
    <property type="entry name" value="METHIONINE SULFOXIDE REDUCTASE"/>
    <property type="match status" value="1"/>
</dbReference>
<dbReference type="PANTHER" id="PTHR10173:SF52">
    <property type="entry name" value="METHIONINE-R-SULFOXIDE REDUCTASE B1"/>
    <property type="match status" value="1"/>
</dbReference>
<feature type="binding site" evidence="6">
    <location>
        <position position="57"/>
    </location>
    <ligand>
        <name>Zn(2+)</name>
        <dbReference type="ChEBI" id="CHEBI:29105"/>
    </ligand>
</feature>
<dbReference type="GO" id="GO:0005737">
    <property type="term" value="C:cytoplasm"/>
    <property type="evidence" value="ECO:0007669"/>
    <property type="project" value="TreeGrafter"/>
</dbReference>
<evidence type="ECO:0000256" key="3">
    <source>
        <dbReference type="ARBA" id="ARBA00022833"/>
    </source>
</evidence>
<evidence type="ECO:0000256" key="2">
    <source>
        <dbReference type="ARBA" id="ARBA00022723"/>
    </source>
</evidence>
<dbReference type="GO" id="GO:0008270">
    <property type="term" value="F:zinc ion binding"/>
    <property type="evidence" value="ECO:0007669"/>
    <property type="project" value="UniProtKB-UniRule"/>
</dbReference>
<comment type="catalytic activity">
    <reaction evidence="5 6">
        <text>L-methionyl-[protein] + [thioredoxin]-disulfide + H2O = L-methionyl-(R)-S-oxide-[protein] + [thioredoxin]-dithiol</text>
        <dbReference type="Rhea" id="RHEA:24164"/>
        <dbReference type="Rhea" id="RHEA-COMP:10698"/>
        <dbReference type="Rhea" id="RHEA-COMP:10700"/>
        <dbReference type="Rhea" id="RHEA-COMP:12313"/>
        <dbReference type="Rhea" id="RHEA-COMP:12314"/>
        <dbReference type="ChEBI" id="CHEBI:15377"/>
        <dbReference type="ChEBI" id="CHEBI:16044"/>
        <dbReference type="ChEBI" id="CHEBI:29950"/>
        <dbReference type="ChEBI" id="CHEBI:45764"/>
        <dbReference type="ChEBI" id="CHEBI:50058"/>
        <dbReference type="EC" id="1.8.4.12"/>
    </reaction>
</comment>
<dbReference type="Pfam" id="PF01641">
    <property type="entry name" value="SelR"/>
    <property type="match status" value="1"/>
</dbReference>
<dbReference type="EMBL" id="MSPX01000004">
    <property type="protein sequence ID" value="OQP87048.1"/>
    <property type="molecule type" value="Genomic_DNA"/>
</dbReference>
<keyword evidence="11" id="KW-1185">Reference proteome</keyword>
<protein>
    <recommendedName>
        <fullName evidence="6">Peptide methionine sulfoxide reductase MsrB</fullName>
        <ecNumber evidence="6">1.8.4.12</ecNumber>
    </recommendedName>
    <alternativeName>
        <fullName evidence="6">Peptide-methionine (R)-S-oxide reductase</fullName>
    </alternativeName>
</protein>
<reference evidence="9 11" key="3">
    <citation type="journal article" date="2017" name="Antonie Van Leeuwenhoek">
        <title>Rhizobium rhizosphaerae sp. nov., a novel species isolated from rice rhizosphere.</title>
        <authorList>
            <person name="Zhao J.J."/>
            <person name="Zhang J."/>
            <person name="Zhang R.J."/>
            <person name="Zhang C.W."/>
            <person name="Yin H.Q."/>
            <person name="Zhang X.X."/>
        </authorList>
    </citation>
    <scope>NUCLEOTIDE SEQUENCE [LARGE SCALE GENOMIC DNA]</scope>
    <source>
        <strain evidence="9 11">RD15</strain>
    </source>
</reference>
<accession>A0A1Q9AQH8</accession>
<dbReference type="FunFam" id="2.170.150.20:FF:000001">
    <property type="entry name" value="Peptide methionine sulfoxide reductase MsrB"/>
    <property type="match status" value="1"/>
</dbReference>
<dbReference type="Proteomes" id="UP000186143">
    <property type="component" value="Unassembled WGS sequence"/>
</dbReference>
<sequence>MDQTKPADAGSLKVHKSEEEWRALLTPEQFRITRQHGTERAFSSPDFDSTKPGTYRCVCCGRALYDAKAKFNSGTGWPSFTQPIDAGAVTAHRDLSYGMVRTEIRCADCDAHLGHVFPDGPAPTGLRYCMNGVALTFEPAGSDPA</sequence>
<dbReference type="GO" id="GO:0006979">
    <property type="term" value="P:response to oxidative stress"/>
    <property type="evidence" value="ECO:0007669"/>
    <property type="project" value="InterPro"/>
</dbReference>
<dbReference type="Proteomes" id="UP000192652">
    <property type="component" value="Unassembled WGS sequence"/>
</dbReference>
<dbReference type="NCBIfam" id="TIGR00357">
    <property type="entry name" value="peptide-methionine (R)-S-oxide reductase MsrB"/>
    <property type="match status" value="1"/>
</dbReference>
<feature type="binding site" evidence="6">
    <location>
        <position position="109"/>
    </location>
    <ligand>
        <name>Zn(2+)</name>
        <dbReference type="ChEBI" id="CHEBI:29105"/>
    </ligand>
</feature>
<dbReference type="InterPro" id="IPR028427">
    <property type="entry name" value="Met_Sox_Rdtase_MsrB"/>
</dbReference>
<dbReference type="GO" id="GO:0030091">
    <property type="term" value="P:protein repair"/>
    <property type="evidence" value="ECO:0007669"/>
    <property type="project" value="InterPro"/>
</dbReference>
<evidence type="ECO:0000256" key="1">
    <source>
        <dbReference type="ARBA" id="ARBA00007174"/>
    </source>
</evidence>
<comment type="caution">
    <text evidence="8">The sequence shown here is derived from an EMBL/GenBank/DDBJ whole genome shotgun (WGS) entry which is preliminary data.</text>
</comment>
<proteinExistence type="inferred from homology"/>
<comment type="cofactor">
    <cofactor evidence="6">
        <name>Zn(2+)</name>
        <dbReference type="ChEBI" id="CHEBI:29105"/>
    </cofactor>
    <text evidence="6">Binds 1 zinc ion per subunit. The zinc ion is important for the structural integrity of the protein.</text>
</comment>
<evidence type="ECO:0000313" key="8">
    <source>
        <dbReference type="EMBL" id="OLP57658.1"/>
    </source>
</evidence>
<evidence type="ECO:0000313" key="10">
    <source>
        <dbReference type="Proteomes" id="UP000186143"/>
    </source>
</evidence>
<evidence type="ECO:0000256" key="5">
    <source>
        <dbReference type="ARBA" id="ARBA00048488"/>
    </source>
</evidence>
<organism evidence="8 10">
    <name type="scientific">Xaviernesmea rhizosphaerae</name>
    <dbReference type="NCBI Taxonomy" id="1672749"/>
    <lineage>
        <taxon>Bacteria</taxon>
        <taxon>Pseudomonadati</taxon>
        <taxon>Pseudomonadota</taxon>
        <taxon>Alphaproteobacteria</taxon>
        <taxon>Hyphomicrobiales</taxon>
        <taxon>Rhizobiaceae</taxon>
        <taxon>Rhizobium/Agrobacterium group</taxon>
        <taxon>Xaviernesmea</taxon>
    </lineage>
</organism>
<feature type="binding site" evidence="6">
    <location>
        <position position="106"/>
    </location>
    <ligand>
        <name>Zn(2+)</name>
        <dbReference type="ChEBI" id="CHEBI:29105"/>
    </ligand>
</feature>
<dbReference type="AlphaFoldDB" id="A0A1Q9AQH8"/>
<comment type="similarity">
    <text evidence="1 6">Belongs to the MsrB Met sulfoxide reductase family.</text>
</comment>
<dbReference type="HAMAP" id="MF_01400">
    <property type="entry name" value="MsrB"/>
    <property type="match status" value="1"/>
</dbReference>
<evidence type="ECO:0000313" key="11">
    <source>
        <dbReference type="Proteomes" id="UP000192652"/>
    </source>
</evidence>
<dbReference type="GO" id="GO:0033743">
    <property type="term" value="F:peptide-methionine (R)-S-oxide reductase activity"/>
    <property type="evidence" value="ECO:0007669"/>
    <property type="project" value="UniProtKB-UniRule"/>
</dbReference>
<name>A0A1Q9AQH8_9HYPH</name>
<evidence type="ECO:0000256" key="6">
    <source>
        <dbReference type="HAMAP-Rule" id="MF_01400"/>
    </source>
</evidence>
<dbReference type="InterPro" id="IPR011057">
    <property type="entry name" value="Mss4-like_sf"/>
</dbReference>
<evidence type="ECO:0000313" key="9">
    <source>
        <dbReference type="EMBL" id="OQP87048.1"/>
    </source>
</evidence>
<dbReference type="STRING" id="1672749.BJF92_21630"/>
<dbReference type="EMBL" id="MKIO01000011">
    <property type="protein sequence ID" value="OLP57658.1"/>
    <property type="molecule type" value="Genomic_DNA"/>
</dbReference>
<evidence type="ECO:0000256" key="4">
    <source>
        <dbReference type="ARBA" id="ARBA00023002"/>
    </source>
</evidence>
<reference evidence="9" key="2">
    <citation type="submission" date="2016-12" db="EMBL/GenBank/DDBJ databases">
        <authorList>
            <person name="Zhang X."/>
            <person name="Zhao J."/>
        </authorList>
    </citation>
    <scope>NUCLEOTIDE SEQUENCE</scope>
    <source>
        <strain evidence="9">RD15</strain>
    </source>
</reference>
<evidence type="ECO:0000259" key="7">
    <source>
        <dbReference type="PROSITE" id="PS51790"/>
    </source>
</evidence>
<gene>
    <name evidence="6" type="primary">msrB</name>
    <name evidence="8" type="ORF">BJF92_21630</name>
    <name evidence="9" type="ORF">BTR14_06290</name>
</gene>